<dbReference type="InterPro" id="IPR027558">
    <property type="entry name" value="Pre_pil_HX9DG_C"/>
</dbReference>
<keyword evidence="3" id="KW-1185">Reference proteome</keyword>
<accession>A0A844G1Z0</accession>
<gene>
    <name evidence="2" type="ORF">FYJ85_06380</name>
</gene>
<dbReference type="Gene3D" id="3.30.700.10">
    <property type="entry name" value="Glycoprotein, Type 4 Pilin"/>
    <property type="match status" value="1"/>
</dbReference>
<dbReference type="PANTHER" id="PTHR30093">
    <property type="entry name" value="GENERAL SECRETION PATHWAY PROTEIN G"/>
    <property type="match status" value="1"/>
</dbReference>
<evidence type="ECO:0000256" key="1">
    <source>
        <dbReference type="SAM" id="Phobius"/>
    </source>
</evidence>
<dbReference type="NCBIfam" id="TIGR02532">
    <property type="entry name" value="IV_pilin_GFxxxE"/>
    <property type="match status" value="1"/>
</dbReference>
<dbReference type="EMBL" id="VUNS01000005">
    <property type="protein sequence ID" value="MST96671.1"/>
    <property type="molecule type" value="Genomic_DNA"/>
</dbReference>
<protein>
    <submittedName>
        <fullName evidence="2">Prepilin-type N-terminal cleavage/methylation domain-containing protein</fullName>
    </submittedName>
</protein>
<dbReference type="AlphaFoldDB" id="A0A844G1Z0"/>
<sequence>MRRNLFTLIELLVVIAIIAILASMLLPALNKARAKARSTSCVSNLKQAGSVFALYTDAYNGYYPVSDSWPEDPAFPRWPVALLRAGLVTTGIGLNNTQPAPTMARKGTVPAGMWRCPEGAPAKNDWDGAQTHYGMNGETFRKFRKSGFTRRHTTLALLADTTNSGVAFFGINTANEGSDNPTSRLRYGHDNRANFLMLDGHVETFGLLRVPDRIIWYWEE</sequence>
<evidence type="ECO:0000313" key="2">
    <source>
        <dbReference type="EMBL" id="MST96671.1"/>
    </source>
</evidence>
<evidence type="ECO:0000313" key="3">
    <source>
        <dbReference type="Proteomes" id="UP000435649"/>
    </source>
</evidence>
<keyword evidence="1" id="KW-0472">Membrane</keyword>
<name>A0A844G1Z0_9BACT</name>
<comment type="caution">
    <text evidence="2">The sequence shown here is derived from an EMBL/GenBank/DDBJ whole genome shotgun (WGS) entry which is preliminary data.</text>
</comment>
<reference evidence="2 3" key="1">
    <citation type="submission" date="2019-08" db="EMBL/GenBank/DDBJ databases">
        <title>In-depth cultivation of the pig gut microbiome towards novel bacterial diversity and tailored functional studies.</title>
        <authorList>
            <person name="Wylensek D."/>
            <person name="Hitch T.C.A."/>
            <person name="Clavel T."/>
        </authorList>
    </citation>
    <scope>NUCLEOTIDE SEQUENCE [LARGE SCALE GENOMIC DNA]</scope>
    <source>
        <strain evidence="2 3">BBE-744-WT-12</strain>
    </source>
</reference>
<dbReference type="NCBIfam" id="TIGR04294">
    <property type="entry name" value="pre_pil_HX9DG"/>
    <property type="match status" value="1"/>
</dbReference>
<dbReference type="InterPro" id="IPR012902">
    <property type="entry name" value="N_methyl_site"/>
</dbReference>
<keyword evidence="1" id="KW-0812">Transmembrane</keyword>
<dbReference type="Proteomes" id="UP000435649">
    <property type="component" value="Unassembled WGS sequence"/>
</dbReference>
<organism evidence="2 3">
    <name type="scientific">Victivallis lenta</name>
    <dbReference type="NCBI Taxonomy" id="2606640"/>
    <lineage>
        <taxon>Bacteria</taxon>
        <taxon>Pseudomonadati</taxon>
        <taxon>Lentisphaerota</taxon>
        <taxon>Lentisphaeria</taxon>
        <taxon>Victivallales</taxon>
        <taxon>Victivallaceae</taxon>
        <taxon>Victivallis</taxon>
    </lineage>
</organism>
<dbReference type="PANTHER" id="PTHR30093:SF2">
    <property type="entry name" value="TYPE II SECRETION SYSTEM PROTEIN H"/>
    <property type="match status" value="1"/>
</dbReference>
<dbReference type="RefSeq" id="WP_154417387.1">
    <property type="nucleotide sequence ID" value="NZ_CALXOB010000037.1"/>
</dbReference>
<proteinExistence type="predicted"/>
<keyword evidence="1" id="KW-1133">Transmembrane helix</keyword>
<feature type="transmembrane region" description="Helical" evidence="1">
    <location>
        <begin position="6"/>
        <end position="29"/>
    </location>
</feature>
<dbReference type="InterPro" id="IPR045584">
    <property type="entry name" value="Pilin-like"/>
</dbReference>
<dbReference type="SUPFAM" id="SSF54523">
    <property type="entry name" value="Pili subunits"/>
    <property type="match status" value="1"/>
</dbReference>